<comment type="caution">
    <text evidence="13">The sequence shown here is derived from an EMBL/GenBank/DDBJ whole genome shotgun (WGS) entry which is preliminary data.</text>
</comment>
<dbReference type="InterPro" id="IPR012725">
    <property type="entry name" value="Chaperone_DnaK"/>
</dbReference>
<dbReference type="NCBIfam" id="NF001413">
    <property type="entry name" value="PRK00290.1"/>
    <property type="match status" value="1"/>
</dbReference>
<sequence>MSKVIGIDLGTTNSCVAIMDGAQGRVIENAEGARTTPSIVAFTESGERLVGQAAKRQAVTNPENTIFAVKRLIGRRYDDPMTQKDKGLVPYQIVSGDNGDAWVESRGQKYAPSQISAFTLMKMKETAEAFLGEKVTQAVITVPAYFNDSQRQATKDAGKIAGLEVLRIINEPTAAALAYGLDKKASGTIAVYDLGGGTFDISVLEIGDGVFEVKSTNGDTFLGGEDFDAKIIDYLAEEFKKEQGIDLRKDRLALQRLKEAAEKAKIELSSSVQTEVNLPFITADASGPKHLNIKLTRAKLEALVDDLIQRTVEPCRAALRDAGLKASEIDEVILVGGMTRMPKVIETVKQFFGKDPHRGVNPDEVVAVGAAIQGGVLKGEVKDVLLLDVTPLSLGIETLGGVFTRLIERNTTIPTKKSQTFSTAEDNQTAVTIRVFQGEREMAADNKLLGQFDLVGIPPAPRGMPQVEVTFDIDANGLVNVSAKDKATGKEQAIRIQASGGLSDGDIDKMVKDAEANAASDKKRREAVEAKNHADALIHSTEKQLAEFGDKVDAADKAAVETAVADLKAVLSTDDADQIKAKTDALAQAAMKIGEAMYKASQESGAAPEGGEQASAKPDDGVVDADFEEVDDDKKKKSA</sequence>
<dbReference type="PROSITE" id="PS01036">
    <property type="entry name" value="HSP70_3"/>
    <property type="match status" value="1"/>
</dbReference>
<dbReference type="PRINTS" id="PR00301">
    <property type="entry name" value="HEATSHOCK70"/>
</dbReference>
<feature type="modified residue" description="Phosphothreonine; by autocatalysis" evidence="9">
    <location>
        <position position="198"/>
    </location>
</feature>
<feature type="compositionally biased region" description="Acidic residues" evidence="12">
    <location>
        <begin position="621"/>
        <end position="631"/>
    </location>
</feature>
<feature type="region of interest" description="Disordered" evidence="12">
    <location>
        <begin position="599"/>
        <end position="639"/>
    </location>
</feature>
<dbReference type="Gene3D" id="3.90.640.10">
    <property type="entry name" value="Actin, Chain A, domain 4"/>
    <property type="match status" value="1"/>
</dbReference>
<feature type="region of interest" description="Disordered" evidence="12">
    <location>
        <begin position="515"/>
        <end position="535"/>
    </location>
</feature>
<dbReference type="AlphaFoldDB" id="A0A0A0D4X6"/>
<keyword evidence="5 9" id="KW-0547">Nucleotide-binding</keyword>
<comment type="function">
    <text evidence="1 9">Acts as a chaperone.</text>
</comment>
<dbReference type="EMBL" id="JANX01000152">
    <property type="protein sequence ID" value="KGM33746.1"/>
    <property type="molecule type" value="Genomic_DNA"/>
</dbReference>
<dbReference type="InterPro" id="IPR029047">
    <property type="entry name" value="HSP70_peptide-bd_sf"/>
</dbReference>
<keyword evidence="8 9" id="KW-0143">Chaperone</keyword>
<dbReference type="InterPro" id="IPR029048">
    <property type="entry name" value="HSP70_C_sf"/>
</dbReference>
<dbReference type="Gene3D" id="3.30.420.40">
    <property type="match status" value="2"/>
</dbReference>
<keyword evidence="4 9" id="KW-0597">Phosphoprotein</keyword>
<dbReference type="NCBIfam" id="NF003520">
    <property type="entry name" value="PRK05183.1"/>
    <property type="match status" value="1"/>
</dbReference>
<feature type="coiled-coil region" evidence="11">
    <location>
        <begin position="247"/>
        <end position="274"/>
    </location>
</feature>
<dbReference type="Gene3D" id="1.20.1270.10">
    <property type="match status" value="1"/>
</dbReference>
<evidence type="ECO:0000256" key="5">
    <source>
        <dbReference type="ARBA" id="ARBA00022741"/>
    </source>
</evidence>
<dbReference type="SUPFAM" id="SSF100920">
    <property type="entry name" value="Heat shock protein 70kD (HSP70), peptide-binding domain"/>
    <property type="match status" value="1"/>
</dbReference>
<gene>
    <name evidence="9 13" type="primary">dnaK</name>
    <name evidence="13" type="ORF">P409_14080</name>
</gene>
<dbReference type="CDD" id="cd11733">
    <property type="entry name" value="ASKHA_NBD_HSP70_HSPA9"/>
    <property type="match status" value="1"/>
</dbReference>
<dbReference type="HAMAP" id="MF_00332">
    <property type="entry name" value="DnaK"/>
    <property type="match status" value="1"/>
</dbReference>
<accession>A0A0A0D4X6</accession>
<organism evidence="13 14">
    <name type="scientific">Inquilinus limosus MP06</name>
    <dbReference type="NCBI Taxonomy" id="1398085"/>
    <lineage>
        <taxon>Bacteria</taxon>
        <taxon>Pseudomonadati</taxon>
        <taxon>Pseudomonadota</taxon>
        <taxon>Alphaproteobacteria</taxon>
        <taxon>Rhodospirillales</taxon>
        <taxon>Rhodospirillaceae</taxon>
        <taxon>Inquilinus</taxon>
    </lineage>
</organism>
<evidence type="ECO:0000256" key="11">
    <source>
        <dbReference type="SAM" id="Coils"/>
    </source>
</evidence>
<evidence type="ECO:0000313" key="14">
    <source>
        <dbReference type="Proteomes" id="UP000029995"/>
    </source>
</evidence>
<dbReference type="PANTHER" id="PTHR19375">
    <property type="entry name" value="HEAT SHOCK PROTEIN 70KDA"/>
    <property type="match status" value="1"/>
</dbReference>
<dbReference type="FunFam" id="3.90.640.10:FF:000003">
    <property type="entry name" value="Molecular chaperone DnaK"/>
    <property type="match status" value="1"/>
</dbReference>
<dbReference type="FunFam" id="1.20.1270.10:FF:000001">
    <property type="entry name" value="Molecular chaperone DnaK"/>
    <property type="match status" value="1"/>
</dbReference>
<proteinExistence type="evidence at transcript level"/>
<keyword evidence="6 9" id="KW-0067">ATP-binding</keyword>
<evidence type="ECO:0000256" key="6">
    <source>
        <dbReference type="ARBA" id="ARBA00022840"/>
    </source>
</evidence>
<dbReference type="FunFam" id="3.30.30.30:FF:000003">
    <property type="entry name" value="Heat shock protein 9"/>
    <property type="match status" value="1"/>
</dbReference>
<dbReference type="PROSITE" id="PS00297">
    <property type="entry name" value="HSP70_1"/>
    <property type="match status" value="1"/>
</dbReference>
<dbReference type="Gene3D" id="2.60.34.10">
    <property type="entry name" value="Substrate Binding Domain Of DNAk, Chain A, domain 1"/>
    <property type="match status" value="1"/>
</dbReference>
<dbReference type="SUPFAM" id="SSF100934">
    <property type="entry name" value="Heat shock protein 70kD (HSP70), C-terminal subdomain"/>
    <property type="match status" value="1"/>
</dbReference>
<dbReference type="Proteomes" id="UP000029995">
    <property type="component" value="Unassembled WGS sequence"/>
</dbReference>
<dbReference type="FunFam" id="3.30.420.40:FF:000004">
    <property type="entry name" value="Molecular chaperone DnaK"/>
    <property type="match status" value="1"/>
</dbReference>
<dbReference type="InterPro" id="IPR013126">
    <property type="entry name" value="Hsp_70_fam"/>
</dbReference>
<evidence type="ECO:0000256" key="4">
    <source>
        <dbReference type="ARBA" id="ARBA00022553"/>
    </source>
</evidence>
<dbReference type="InterPro" id="IPR018181">
    <property type="entry name" value="Heat_shock_70_CS"/>
</dbReference>
<keyword evidence="7 9" id="KW-0346">Stress response</keyword>
<evidence type="ECO:0000256" key="7">
    <source>
        <dbReference type="ARBA" id="ARBA00023016"/>
    </source>
</evidence>
<evidence type="ECO:0000256" key="2">
    <source>
        <dbReference type="ARBA" id="ARBA00007381"/>
    </source>
</evidence>
<comment type="induction">
    <text evidence="9">By stress conditions e.g. heat shock.</text>
</comment>
<name>A0A0A0D4X6_9PROT</name>
<dbReference type="GO" id="GO:0051082">
    <property type="term" value="F:unfolded protein binding"/>
    <property type="evidence" value="ECO:0007669"/>
    <property type="project" value="InterPro"/>
</dbReference>
<dbReference type="FunFam" id="2.60.34.10:FF:000014">
    <property type="entry name" value="Chaperone protein DnaK HSP70"/>
    <property type="match status" value="1"/>
</dbReference>
<dbReference type="NCBIfam" id="TIGR02350">
    <property type="entry name" value="prok_dnaK"/>
    <property type="match status" value="1"/>
</dbReference>
<evidence type="ECO:0000256" key="8">
    <source>
        <dbReference type="ARBA" id="ARBA00023186"/>
    </source>
</evidence>
<evidence type="ECO:0000256" key="9">
    <source>
        <dbReference type="HAMAP-Rule" id="MF_00332"/>
    </source>
</evidence>
<dbReference type="OrthoDB" id="9766019at2"/>
<dbReference type="InterPro" id="IPR043129">
    <property type="entry name" value="ATPase_NBD"/>
</dbReference>
<dbReference type="RefSeq" id="WP_034837565.1">
    <property type="nucleotide sequence ID" value="NZ_JANX01000152.1"/>
</dbReference>
<dbReference type="SUPFAM" id="SSF53067">
    <property type="entry name" value="Actin-like ATPase domain"/>
    <property type="match status" value="2"/>
</dbReference>
<dbReference type="GO" id="GO:0140662">
    <property type="term" value="F:ATP-dependent protein folding chaperone"/>
    <property type="evidence" value="ECO:0007669"/>
    <property type="project" value="InterPro"/>
</dbReference>
<comment type="similarity">
    <text evidence="2 9 10">Belongs to the heat shock protein 70 family.</text>
</comment>
<evidence type="ECO:0000256" key="12">
    <source>
        <dbReference type="SAM" id="MobiDB-lite"/>
    </source>
</evidence>
<evidence type="ECO:0000313" key="13">
    <source>
        <dbReference type="EMBL" id="KGM33746.1"/>
    </source>
</evidence>
<dbReference type="Pfam" id="PF00012">
    <property type="entry name" value="HSP70"/>
    <property type="match status" value="1"/>
</dbReference>
<dbReference type="PROSITE" id="PS00329">
    <property type="entry name" value="HSP70_2"/>
    <property type="match status" value="1"/>
</dbReference>
<evidence type="ECO:0000256" key="10">
    <source>
        <dbReference type="RuleBase" id="RU003322"/>
    </source>
</evidence>
<dbReference type="GO" id="GO:0005524">
    <property type="term" value="F:ATP binding"/>
    <property type="evidence" value="ECO:0007669"/>
    <property type="project" value="UniProtKB-UniRule"/>
</dbReference>
<keyword evidence="11" id="KW-0175">Coiled coil</keyword>
<evidence type="ECO:0000256" key="3">
    <source>
        <dbReference type="ARBA" id="ARBA00014415"/>
    </source>
</evidence>
<evidence type="ECO:0000256" key="1">
    <source>
        <dbReference type="ARBA" id="ARBA00002290"/>
    </source>
</evidence>
<protein>
    <recommendedName>
        <fullName evidence="3 9">Chaperone protein DnaK</fullName>
    </recommendedName>
    <alternativeName>
        <fullName evidence="9">HSP70</fullName>
    </alternativeName>
    <alternativeName>
        <fullName evidence="9">Heat shock 70 kDa protein</fullName>
    </alternativeName>
    <alternativeName>
        <fullName evidence="9">Heat shock protein 70</fullName>
    </alternativeName>
</protein>
<reference evidence="13 14" key="1">
    <citation type="submission" date="2014-01" db="EMBL/GenBank/DDBJ databases">
        <title>Genome sequence determination for a cystic fibrosis isolate, Inquilinus limosus.</title>
        <authorList>
            <person name="Pino M."/>
            <person name="Di Conza J."/>
            <person name="Gutkind G."/>
        </authorList>
    </citation>
    <scope>NUCLEOTIDE SEQUENCE [LARGE SCALE GENOMIC DNA]</scope>
    <source>
        <strain evidence="13 14">MP06</strain>
    </source>
</reference>